<comment type="pathway">
    <text evidence="1">Carbohydrate degradation; glycolysis; pyruvate from D-glyceraldehyde 3-phosphate: step 1/5.</text>
</comment>
<sequence length="134" mass="14798">MDGRKSERYKPLGSLPKEGPSSTQIWEGDPPFGVARHTGRVVQAQRSGVSLWKEASAAPLGHDTANFLHDREESEGNLKGILGYVDEDLISLTLLVTAGIALNGNFVKLVSWYDNEWGYISCVVDLIRHMNKSE</sequence>
<dbReference type="EMBL" id="JACMSC010000021">
    <property type="protein sequence ID" value="KAG6470155.1"/>
    <property type="molecule type" value="Genomic_DNA"/>
</dbReference>
<proteinExistence type="inferred from homology"/>
<evidence type="ECO:0000256" key="1">
    <source>
        <dbReference type="ARBA" id="ARBA00004869"/>
    </source>
</evidence>
<dbReference type="PANTHER" id="PTHR10836:SF112">
    <property type="entry name" value="GLYCERALDEHYDE-3-PHOSPHATE DEHYDROGENASE GAPC1, CYTOSOLIC-RELATED"/>
    <property type="match status" value="1"/>
</dbReference>
<dbReference type="Gene3D" id="3.30.360.10">
    <property type="entry name" value="Dihydrodipicolinate Reductase, domain 2"/>
    <property type="match status" value="1"/>
</dbReference>
<dbReference type="GO" id="GO:0004365">
    <property type="term" value="F:glyceraldehyde-3-phosphate dehydrogenase (NAD+) (phosphorylating) activity"/>
    <property type="evidence" value="ECO:0007669"/>
    <property type="project" value="UniProtKB-EC"/>
</dbReference>
<comment type="similarity">
    <text evidence="2">Belongs to the glyceraldehyde-3-phosphate dehydrogenase family.</text>
</comment>
<keyword evidence="9" id="KW-1185">Reference proteome</keyword>
<keyword evidence="5" id="KW-0520">NAD</keyword>
<dbReference type="PANTHER" id="PTHR10836">
    <property type="entry name" value="GLYCERALDEHYDE 3-PHOSPHATE DEHYDROGENASE"/>
    <property type="match status" value="1"/>
</dbReference>
<feature type="compositionally biased region" description="Basic and acidic residues" evidence="7">
    <location>
        <begin position="1"/>
        <end position="10"/>
    </location>
</feature>
<dbReference type="AlphaFoldDB" id="A0A8J5C0S2"/>
<evidence type="ECO:0000256" key="2">
    <source>
        <dbReference type="ARBA" id="ARBA00007406"/>
    </source>
</evidence>
<evidence type="ECO:0000313" key="8">
    <source>
        <dbReference type="EMBL" id="KAG6470155.1"/>
    </source>
</evidence>
<feature type="region of interest" description="Disordered" evidence="7">
    <location>
        <begin position="1"/>
        <end position="29"/>
    </location>
</feature>
<dbReference type="Proteomes" id="UP000734854">
    <property type="component" value="Unassembled WGS sequence"/>
</dbReference>
<dbReference type="Gene3D" id="3.40.50.720">
    <property type="entry name" value="NAD(P)-binding Rossmann-like Domain"/>
    <property type="match status" value="1"/>
</dbReference>
<evidence type="ECO:0000256" key="5">
    <source>
        <dbReference type="ARBA" id="ARBA00023027"/>
    </source>
</evidence>
<dbReference type="EC" id="1.2.1.12" evidence="3"/>
<keyword evidence="4" id="KW-0560">Oxidoreductase</keyword>
<evidence type="ECO:0000256" key="7">
    <source>
        <dbReference type="SAM" id="MobiDB-lite"/>
    </source>
</evidence>
<comment type="caution">
    <text evidence="8">The sequence shown here is derived from an EMBL/GenBank/DDBJ whole genome shotgun (WGS) entry which is preliminary data.</text>
</comment>
<dbReference type="InterPro" id="IPR020831">
    <property type="entry name" value="GlycerAld/Erythrose_P_DH"/>
</dbReference>
<evidence type="ECO:0000256" key="6">
    <source>
        <dbReference type="ARBA" id="ARBA00023152"/>
    </source>
</evidence>
<evidence type="ECO:0000256" key="3">
    <source>
        <dbReference type="ARBA" id="ARBA00013119"/>
    </source>
</evidence>
<gene>
    <name evidence="8" type="ORF">ZIOFF_071212</name>
</gene>
<dbReference type="GO" id="GO:0005829">
    <property type="term" value="C:cytosol"/>
    <property type="evidence" value="ECO:0007669"/>
    <property type="project" value="TreeGrafter"/>
</dbReference>
<reference evidence="8 9" key="1">
    <citation type="submission" date="2020-08" db="EMBL/GenBank/DDBJ databases">
        <title>Plant Genome Project.</title>
        <authorList>
            <person name="Zhang R.-G."/>
        </authorList>
    </citation>
    <scope>NUCLEOTIDE SEQUENCE [LARGE SCALE GENOMIC DNA]</scope>
    <source>
        <tissue evidence="8">Rhizome</tissue>
    </source>
</reference>
<accession>A0A8J5C0S2</accession>
<evidence type="ECO:0000313" key="9">
    <source>
        <dbReference type="Proteomes" id="UP000734854"/>
    </source>
</evidence>
<dbReference type="GO" id="GO:0006096">
    <property type="term" value="P:glycolytic process"/>
    <property type="evidence" value="ECO:0007669"/>
    <property type="project" value="UniProtKB-KW"/>
</dbReference>
<keyword evidence="6" id="KW-0324">Glycolysis</keyword>
<protein>
    <recommendedName>
        <fullName evidence="3">glyceraldehyde-3-phosphate dehydrogenase (phosphorylating)</fullName>
        <ecNumber evidence="3">1.2.1.12</ecNumber>
    </recommendedName>
</protein>
<dbReference type="SUPFAM" id="SSF55347">
    <property type="entry name" value="Glyceraldehyde-3-phosphate dehydrogenase-like, C-terminal domain"/>
    <property type="match status" value="1"/>
</dbReference>
<evidence type="ECO:0000256" key="4">
    <source>
        <dbReference type="ARBA" id="ARBA00023002"/>
    </source>
</evidence>
<organism evidence="8 9">
    <name type="scientific">Zingiber officinale</name>
    <name type="common">Ginger</name>
    <name type="synonym">Amomum zingiber</name>
    <dbReference type="NCBI Taxonomy" id="94328"/>
    <lineage>
        <taxon>Eukaryota</taxon>
        <taxon>Viridiplantae</taxon>
        <taxon>Streptophyta</taxon>
        <taxon>Embryophyta</taxon>
        <taxon>Tracheophyta</taxon>
        <taxon>Spermatophyta</taxon>
        <taxon>Magnoliopsida</taxon>
        <taxon>Liliopsida</taxon>
        <taxon>Zingiberales</taxon>
        <taxon>Zingiberaceae</taxon>
        <taxon>Zingiber</taxon>
    </lineage>
</organism>
<name>A0A8J5C0S2_ZINOF</name>